<evidence type="ECO:0000259" key="6">
    <source>
        <dbReference type="Pfam" id="PF13525"/>
    </source>
</evidence>
<keyword evidence="8" id="KW-1185">Reference proteome</keyword>
<keyword evidence="4 7" id="KW-0449">Lipoprotein</keyword>
<dbReference type="Pfam" id="PF13525">
    <property type="entry name" value="YfiO"/>
    <property type="match status" value="1"/>
</dbReference>
<proteinExistence type="inferred from homology"/>
<dbReference type="GO" id="GO:0051205">
    <property type="term" value="P:protein insertion into membrane"/>
    <property type="evidence" value="ECO:0007669"/>
    <property type="project" value="UniProtKB-UniRule"/>
</dbReference>
<evidence type="ECO:0000313" key="7">
    <source>
        <dbReference type="EMBL" id="AZU03219.1"/>
    </source>
</evidence>
<organism evidence="7 8">
    <name type="scientific">Glycocaulis alkaliphilus</name>
    <dbReference type="NCBI Taxonomy" id="1434191"/>
    <lineage>
        <taxon>Bacteria</taxon>
        <taxon>Pseudomonadati</taxon>
        <taxon>Pseudomonadota</taxon>
        <taxon>Alphaproteobacteria</taxon>
        <taxon>Maricaulales</taxon>
        <taxon>Maricaulaceae</taxon>
        <taxon>Glycocaulis</taxon>
    </lineage>
</organism>
<evidence type="ECO:0000256" key="4">
    <source>
        <dbReference type="HAMAP-Rule" id="MF_00922"/>
    </source>
</evidence>
<comment type="subcellular location">
    <subcellularLocation>
        <location evidence="4">Cell outer membrane</location>
        <topology evidence="4">Lipid-anchor</topology>
    </subcellularLocation>
</comment>
<name>A0A3T0E7D1_9PROT</name>
<comment type="subunit">
    <text evidence="4">Part of the Bam complex.</text>
</comment>
<comment type="function">
    <text evidence="4">Part of the outer membrane protein assembly complex, which is involved in assembly and insertion of beta-barrel proteins into the outer membrane.</text>
</comment>
<keyword evidence="3 4" id="KW-0998">Cell outer membrane</keyword>
<dbReference type="GO" id="GO:0043165">
    <property type="term" value="P:Gram-negative-bacterium-type cell outer membrane assembly"/>
    <property type="evidence" value="ECO:0007669"/>
    <property type="project" value="UniProtKB-UniRule"/>
</dbReference>
<reference evidence="7 8" key="1">
    <citation type="submission" date="2016-12" db="EMBL/GenBank/DDBJ databases">
        <title>The genome of dimorphic prosthecate Glycocaulis alkaliphilus 6b-8t, isolated from crude oil dictates its adaptability in petroleum environments.</title>
        <authorList>
            <person name="Wu X.-L."/>
            <person name="Geng S."/>
        </authorList>
    </citation>
    <scope>NUCLEOTIDE SEQUENCE [LARGE SCALE GENOMIC DNA]</scope>
    <source>
        <strain evidence="7 8">6B-8</strain>
    </source>
</reference>
<dbReference type="InterPro" id="IPR039565">
    <property type="entry name" value="BamD-like"/>
</dbReference>
<evidence type="ECO:0000313" key="8">
    <source>
        <dbReference type="Proteomes" id="UP000286954"/>
    </source>
</evidence>
<evidence type="ECO:0000256" key="3">
    <source>
        <dbReference type="ARBA" id="ARBA00023237"/>
    </source>
</evidence>
<dbReference type="GO" id="GO:0009279">
    <property type="term" value="C:cell outer membrane"/>
    <property type="evidence" value="ECO:0007669"/>
    <property type="project" value="UniProtKB-SubCell"/>
</dbReference>
<dbReference type="Gene3D" id="1.25.40.10">
    <property type="entry name" value="Tetratricopeptide repeat domain"/>
    <property type="match status" value="1"/>
</dbReference>
<feature type="domain" description="Outer membrane lipoprotein BamD-like" evidence="6">
    <location>
        <begin position="35"/>
        <end position="228"/>
    </location>
</feature>
<dbReference type="SUPFAM" id="SSF48452">
    <property type="entry name" value="TPR-like"/>
    <property type="match status" value="1"/>
</dbReference>
<sequence length="278" mass="31473">MNATRLILIISLSALVLAGCQGNRNRAELAYVARPVETLYNNAFRELERRRYTQAAALFDEVERQHPFSEWARRSMLMAAFANYQATRYEQAIANAERFIALHPGSSSAPYAYYLIAISHYERIYDVGRDQSTTQAAYDALQQVVRRFPDSPYARDARLKIDMTRDHLAGKDMDVGRWYLRNGFHLAAIGRFQNVVREYGTTSHVPEALHRLVEAYVAMGVAEEARQVAAVLGHNFPGSAWYQDSYTLLTSRGIDVPGEGIEESDPGLLRRAMSRIFG</sequence>
<keyword evidence="4" id="KW-0564">Palmitate</keyword>
<evidence type="ECO:0000256" key="2">
    <source>
        <dbReference type="ARBA" id="ARBA00023136"/>
    </source>
</evidence>
<dbReference type="EMBL" id="CP018911">
    <property type="protein sequence ID" value="AZU03219.1"/>
    <property type="molecule type" value="Genomic_DNA"/>
</dbReference>
<keyword evidence="1 4" id="KW-0732">Signal</keyword>
<dbReference type="CDD" id="cd15830">
    <property type="entry name" value="BamD"/>
    <property type="match status" value="1"/>
</dbReference>
<comment type="similarity">
    <text evidence="4">Belongs to the BamD family.</text>
</comment>
<evidence type="ECO:0000256" key="5">
    <source>
        <dbReference type="SAM" id="SignalP"/>
    </source>
</evidence>
<accession>A0A3T0E7D1</accession>
<dbReference type="NCBIfam" id="TIGR03302">
    <property type="entry name" value="OM_YfiO"/>
    <property type="match status" value="1"/>
</dbReference>
<dbReference type="PROSITE" id="PS51257">
    <property type="entry name" value="PROKAR_LIPOPROTEIN"/>
    <property type="match status" value="1"/>
</dbReference>
<keyword evidence="2 4" id="KW-0472">Membrane</keyword>
<gene>
    <name evidence="4" type="primary">bamD</name>
    <name evidence="7" type="ORF">X907_0674</name>
</gene>
<dbReference type="AlphaFoldDB" id="A0A3T0E7D1"/>
<protein>
    <recommendedName>
        <fullName evidence="4">Outer membrane protein assembly factor BamD</fullName>
    </recommendedName>
</protein>
<dbReference type="InterPro" id="IPR011990">
    <property type="entry name" value="TPR-like_helical_dom_sf"/>
</dbReference>
<feature type="chain" id="PRO_5019600137" description="Outer membrane protein assembly factor BamD" evidence="5">
    <location>
        <begin position="19"/>
        <end position="278"/>
    </location>
</feature>
<dbReference type="Proteomes" id="UP000286954">
    <property type="component" value="Chromosome"/>
</dbReference>
<evidence type="ECO:0000256" key="1">
    <source>
        <dbReference type="ARBA" id="ARBA00022729"/>
    </source>
</evidence>
<dbReference type="KEGG" id="gak:X907_0674"/>
<dbReference type="HAMAP" id="MF_00922">
    <property type="entry name" value="OM_assembly_BamD"/>
    <property type="match status" value="1"/>
</dbReference>
<dbReference type="InterPro" id="IPR017689">
    <property type="entry name" value="BamD"/>
</dbReference>
<feature type="signal peptide" evidence="5">
    <location>
        <begin position="1"/>
        <end position="18"/>
    </location>
</feature>